<dbReference type="OrthoDB" id="7331577at2759"/>
<dbReference type="EMBL" id="BGZK01002071">
    <property type="protein sequence ID" value="GBP90277.1"/>
    <property type="molecule type" value="Genomic_DNA"/>
</dbReference>
<proteinExistence type="predicted"/>
<gene>
    <name evidence="1" type="ORF">EVAR_61355_1</name>
</gene>
<dbReference type="AlphaFoldDB" id="A0A4C1ZUJ6"/>
<organism evidence="1 2">
    <name type="scientific">Eumeta variegata</name>
    <name type="common">Bagworm moth</name>
    <name type="synonym">Eumeta japonica</name>
    <dbReference type="NCBI Taxonomy" id="151549"/>
    <lineage>
        <taxon>Eukaryota</taxon>
        <taxon>Metazoa</taxon>
        <taxon>Ecdysozoa</taxon>
        <taxon>Arthropoda</taxon>
        <taxon>Hexapoda</taxon>
        <taxon>Insecta</taxon>
        <taxon>Pterygota</taxon>
        <taxon>Neoptera</taxon>
        <taxon>Endopterygota</taxon>
        <taxon>Lepidoptera</taxon>
        <taxon>Glossata</taxon>
        <taxon>Ditrysia</taxon>
        <taxon>Tineoidea</taxon>
        <taxon>Psychidae</taxon>
        <taxon>Oiketicinae</taxon>
        <taxon>Eumeta</taxon>
    </lineage>
</organism>
<keyword evidence="2" id="KW-1185">Reference proteome</keyword>
<reference evidence="1 2" key="1">
    <citation type="journal article" date="2019" name="Commun. Biol.">
        <title>The bagworm genome reveals a unique fibroin gene that provides high tensile strength.</title>
        <authorList>
            <person name="Kono N."/>
            <person name="Nakamura H."/>
            <person name="Ohtoshi R."/>
            <person name="Tomita M."/>
            <person name="Numata K."/>
            <person name="Arakawa K."/>
        </authorList>
    </citation>
    <scope>NUCLEOTIDE SEQUENCE [LARGE SCALE GENOMIC DNA]</scope>
</reference>
<protein>
    <submittedName>
        <fullName evidence="1">Uncharacterized protein</fullName>
    </submittedName>
</protein>
<evidence type="ECO:0000313" key="2">
    <source>
        <dbReference type="Proteomes" id="UP000299102"/>
    </source>
</evidence>
<comment type="caution">
    <text evidence="1">The sequence shown here is derived from an EMBL/GenBank/DDBJ whole genome shotgun (WGS) entry which is preliminary data.</text>
</comment>
<accession>A0A4C1ZUJ6</accession>
<name>A0A4C1ZUJ6_EUMVA</name>
<evidence type="ECO:0000313" key="1">
    <source>
        <dbReference type="EMBL" id="GBP90277.1"/>
    </source>
</evidence>
<sequence length="272" mass="30915">MKRGKVGHQSLTQENVQAVEKWIRDKRRITYIELEPELGIRSACNANDYSRSPFSPKCFSSTMSTEGVMVSYNHSEGEHANIVTVAASGIKFGDRWVLTHGSILSPLKQAKDINRAKGKPILSEQFYENLPEIYVTCERPKSDELQKYYDGLEALSRQRSLEGPTDPEHSSYQVRVLTGRICHVWQCPLLDRNCIKIYKNSIFRPQPMLEPARNMDQDYRWKEGIMGYASVPRCPGAELVGRFQKRHKVATERSVDDVDLANNSTAAVHVAI</sequence>
<dbReference type="Proteomes" id="UP000299102">
    <property type="component" value="Unassembled WGS sequence"/>
</dbReference>